<dbReference type="PANTHER" id="PTHR12953">
    <property type="entry name" value="MEMBRANE PROTEIN CH1 RELATED"/>
    <property type="match status" value="1"/>
</dbReference>
<dbReference type="Pfam" id="PF07738">
    <property type="entry name" value="Sad1_UNC"/>
    <property type="match status" value="1"/>
</dbReference>
<evidence type="ECO:0000256" key="2">
    <source>
        <dbReference type="ARBA" id="ARBA00022692"/>
    </source>
</evidence>
<feature type="non-terminal residue" evidence="6">
    <location>
        <position position="163"/>
    </location>
</feature>
<dbReference type="EMBL" id="JAAAID010004778">
    <property type="protein sequence ID" value="KAF9992186.1"/>
    <property type="molecule type" value="Genomic_DNA"/>
</dbReference>
<dbReference type="GO" id="GO:0012505">
    <property type="term" value="C:endomembrane system"/>
    <property type="evidence" value="ECO:0007669"/>
    <property type="project" value="UniProtKB-SubCell"/>
</dbReference>
<feature type="non-terminal residue" evidence="6">
    <location>
        <position position="1"/>
    </location>
</feature>
<keyword evidence="3" id="KW-1133">Transmembrane helix</keyword>
<dbReference type="PROSITE" id="PS51469">
    <property type="entry name" value="SUN"/>
    <property type="match status" value="1"/>
</dbReference>
<protein>
    <recommendedName>
        <fullName evidence="5">SUN domain-containing protein</fullName>
    </recommendedName>
</protein>
<gene>
    <name evidence="6" type="ORF">BGZ80_008664</name>
</gene>
<dbReference type="InterPro" id="IPR012919">
    <property type="entry name" value="SUN_dom"/>
</dbReference>
<evidence type="ECO:0000256" key="3">
    <source>
        <dbReference type="ARBA" id="ARBA00022989"/>
    </source>
</evidence>
<proteinExistence type="predicted"/>
<sequence length="163" mass="18210">SEDEIGFVFPHLDNGVGDIKNGDGRFQHPSDSLGNGPDLKQELAGEQNWIKAEYAKDPKDRFNHASATCAASVVKASKDATSITAILNEGKDHYMLNKCATKEKFFVVELCEEILVDTFVLGNYEFFSSTFKDFVVSVNRYPPRDDGWSILGHFQARNTRDAQ</sequence>
<feature type="domain" description="SUN" evidence="5">
    <location>
        <begin position="14"/>
        <end position="163"/>
    </location>
</feature>
<comment type="caution">
    <text evidence="6">The sequence shown here is derived from an EMBL/GenBank/DDBJ whole genome shotgun (WGS) entry which is preliminary data.</text>
</comment>
<evidence type="ECO:0000313" key="7">
    <source>
        <dbReference type="Proteomes" id="UP000703661"/>
    </source>
</evidence>
<dbReference type="AlphaFoldDB" id="A0A9P6SR53"/>
<dbReference type="GO" id="GO:0005737">
    <property type="term" value="C:cytoplasm"/>
    <property type="evidence" value="ECO:0007669"/>
    <property type="project" value="TreeGrafter"/>
</dbReference>
<dbReference type="Proteomes" id="UP000703661">
    <property type="component" value="Unassembled WGS sequence"/>
</dbReference>
<evidence type="ECO:0000259" key="5">
    <source>
        <dbReference type="PROSITE" id="PS51469"/>
    </source>
</evidence>
<accession>A0A9P6SR53</accession>
<keyword evidence="2" id="KW-0812">Transmembrane</keyword>
<dbReference type="InterPro" id="IPR045120">
    <property type="entry name" value="Suco/Slp1-like"/>
</dbReference>
<comment type="subcellular location">
    <subcellularLocation>
        <location evidence="1">Endomembrane system</location>
    </subcellularLocation>
</comment>
<evidence type="ECO:0000256" key="1">
    <source>
        <dbReference type="ARBA" id="ARBA00004308"/>
    </source>
</evidence>
<evidence type="ECO:0000313" key="6">
    <source>
        <dbReference type="EMBL" id="KAF9992186.1"/>
    </source>
</evidence>
<dbReference type="GO" id="GO:0034975">
    <property type="term" value="P:protein folding in endoplasmic reticulum"/>
    <property type="evidence" value="ECO:0007669"/>
    <property type="project" value="TreeGrafter"/>
</dbReference>
<reference evidence="6" key="1">
    <citation type="journal article" date="2020" name="Fungal Divers.">
        <title>Resolving the Mortierellaceae phylogeny through synthesis of multi-gene phylogenetics and phylogenomics.</title>
        <authorList>
            <person name="Vandepol N."/>
            <person name="Liber J."/>
            <person name="Desiro A."/>
            <person name="Na H."/>
            <person name="Kennedy M."/>
            <person name="Barry K."/>
            <person name="Grigoriev I.V."/>
            <person name="Miller A.N."/>
            <person name="O'Donnell K."/>
            <person name="Stajich J.E."/>
            <person name="Bonito G."/>
        </authorList>
    </citation>
    <scope>NUCLEOTIDE SEQUENCE</scope>
    <source>
        <strain evidence="6">NRRL 2769</strain>
    </source>
</reference>
<dbReference type="GO" id="GO:0016020">
    <property type="term" value="C:membrane"/>
    <property type="evidence" value="ECO:0007669"/>
    <property type="project" value="InterPro"/>
</dbReference>
<dbReference type="PANTHER" id="PTHR12953:SF0">
    <property type="entry name" value="SUN DOMAIN-CONTAINING OSSIFICATION FACTOR"/>
    <property type="match status" value="1"/>
</dbReference>
<organism evidence="6 7">
    <name type="scientific">Entomortierella chlamydospora</name>
    <dbReference type="NCBI Taxonomy" id="101097"/>
    <lineage>
        <taxon>Eukaryota</taxon>
        <taxon>Fungi</taxon>
        <taxon>Fungi incertae sedis</taxon>
        <taxon>Mucoromycota</taxon>
        <taxon>Mortierellomycotina</taxon>
        <taxon>Mortierellomycetes</taxon>
        <taxon>Mortierellales</taxon>
        <taxon>Mortierellaceae</taxon>
        <taxon>Entomortierella</taxon>
    </lineage>
</organism>
<evidence type="ECO:0000256" key="4">
    <source>
        <dbReference type="ARBA" id="ARBA00023136"/>
    </source>
</evidence>
<name>A0A9P6SR53_9FUNG</name>
<keyword evidence="7" id="KW-1185">Reference proteome</keyword>
<keyword evidence="4" id="KW-0472">Membrane</keyword>